<feature type="region of interest" description="Disordered" evidence="1">
    <location>
        <begin position="1"/>
        <end position="72"/>
    </location>
</feature>
<protein>
    <submittedName>
        <fullName evidence="2">Uncharacterized protein</fullName>
    </submittedName>
</protein>
<reference evidence="2" key="2">
    <citation type="submission" date="2023-05" db="EMBL/GenBank/DDBJ databases">
        <authorList>
            <consortium name="Lawrence Berkeley National Laboratory"/>
            <person name="Steindorff A."/>
            <person name="Hensen N."/>
            <person name="Bonometti L."/>
            <person name="Westerberg I."/>
            <person name="Brannstrom I.O."/>
            <person name="Guillou S."/>
            <person name="Cros-Aarteil S."/>
            <person name="Calhoun S."/>
            <person name="Haridas S."/>
            <person name="Kuo A."/>
            <person name="Mondo S."/>
            <person name="Pangilinan J."/>
            <person name="Riley R."/>
            <person name="Labutti K."/>
            <person name="Andreopoulos B."/>
            <person name="Lipzen A."/>
            <person name="Chen C."/>
            <person name="Yanf M."/>
            <person name="Daum C."/>
            <person name="Ng V."/>
            <person name="Clum A."/>
            <person name="Ohm R."/>
            <person name="Martin F."/>
            <person name="Silar P."/>
            <person name="Natvig D."/>
            <person name="Lalanne C."/>
            <person name="Gautier V."/>
            <person name="Ament-Velasquez S.L."/>
            <person name="Kruys A."/>
            <person name="Hutchinson M.I."/>
            <person name="Powell A.J."/>
            <person name="Barry K."/>
            <person name="Miller A.N."/>
            <person name="Grigoriev I.V."/>
            <person name="Debuchy R."/>
            <person name="Gladieux P."/>
            <person name="Thoren M.H."/>
            <person name="Johannesson H."/>
        </authorList>
    </citation>
    <scope>NUCLEOTIDE SEQUENCE</scope>
    <source>
        <strain evidence="2">CBS 141.50</strain>
    </source>
</reference>
<dbReference type="EMBL" id="MU853650">
    <property type="protein sequence ID" value="KAK4139759.1"/>
    <property type="molecule type" value="Genomic_DNA"/>
</dbReference>
<dbReference type="GeneID" id="87815144"/>
<evidence type="ECO:0000313" key="2">
    <source>
        <dbReference type="EMBL" id="KAK4139759.1"/>
    </source>
</evidence>
<sequence length="430" mass="47109">MPPKRNASSAGSRAKKPRPSNESPAKPPAAEPPGPAGDANNDSGDEFANDEERAAAAAAIPRNKRWSAVSGSANADGDYKFAIRNPAKAYKFVCMCRPPFVNGEEEEEDGEEVVERDGTKKSKRAKCDGGKTCLCDKPAAEHMEHPWKFTFAGKRKFFTQLTHCQLRSPDNFGMYTFNDHEGYGVVEVLQNMVLDFEEAEGNYKEQWAVCEALGMFLKTDFAGDLSHVDGADLIDATYQLIGRLFMSMLALLERKNLLSKDSEIKNLDVVMAIFLEVAHGARCYGFLEDPATEALGPAKDKKTWQPDYFDNNIVAYARKYDIELTGIHGLDKLIEDADADVDLPVPTSNAADKADPFGFVKGLKAYKKEHGGVTAFLAQTKKPNSVIGGDHLDITSWTSAKRKSKAFNEKDPLGKEELAALKKGAVLSLA</sequence>
<accession>A0AAN6UVM0</accession>
<name>A0AAN6UVM0_9PEZI</name>
<comment type="caution">
    <text evidence="2">The sequence shown here is derived from an EMBL/GenBank/DDBJ whole genome shotgun (WGS) entry which is preliminary data.</text>
</comment>
<evidence type="ECO:0000256" key="1">
    <source>
        <dbReference type="SAM" id="MobiDB-lite"/>
    </source>
</evidence>
<gene>
    <name evidence="2" type="ORF">C8A04DRAFT_15564</name>
</gene>
<dbReference type="AlphaFoldDB" id="A0AAN6UVM0"/>
<reference evidence="2" key="1">
    <citation type="journal article" date="2023" name="Mol. Phylogenet. Evol.">
        <title>Genome-scale phylogeny and comparative genomics of the fungal order Sordariales.</title>
        <authorList>
            <person name="Hensen N."/>
            <person name="Bonometti L."/>
            <person name="Westerberg I."/>
            <person name="Brannstrom I.O."/>
            <person name="Guillou S."/>
            <person name="Cros-Aarteil S."/>
            <person name="Calhoun S."/>
            <person name="Haridas S."/>
            <person name="Kuo A."/>
            <person name="Mondo S."/>
            <person name="Pangilinan J."/>
            <person name="Riley R."/>
            <person name="LaButti K."/>
            <person name="Andreopoulos B."/>
            <person name="Lipzen A."/>
            <person name="Chen C."/>
            <person name="Yan M."/>
            <person name="Daum C."/>
            <person name="Ng V."/>
            <person name="Clum A."/>
            <person name="Steindorff A."/>
            <person name="Ohm R.A."/>
            <person name="Martin F."/>
            <person name="Silar P."/>
            <person name="Natvig D.O."/>
            <person name="Lalanne C."/>
            <person name="Gautier V."/>
            <person name="Ament-Velasquez S.L."/>
            <person name="Kruys A."/>
            <person name="Hutchinson M.I."/>
            <person name="Powell A.J."/>
            <person name="Barry K."/>
            <person name="Miller A.N."/>
            <person name="Grigoriev I.V."/>
            <person name="Debuchy R."/>
            <person name="Gladieux P."/>
            <person name="Hiltunen Thoren M."/>
            <person name="Johannesson H."/>
        </authorList>
    </citation>
    <scope>NUCLEOTIDE SEQUENCE</scope>
    <source>
        <strain evidence="2">CBS 141.50</strain>
    </source>
</reference>
<evidence type="ECO:0000313" key="3">
    <source>
        <dbReference type="Proteomes" id="UP001302676"/>
    </source>
</evidence>
<organism evidence="2 3">
    <name type="scientific">Dichotomopilus funicola</name>
    <dbReference type="NCBI Taxonomy" id="1934379"/>
    <lineage>
        <taxon>Eukaryota</taxon>
        <taxon>Fungi</taxon>
        <taxon>Dikarya</taxon>
        <taxon>Ascomycota</taxon>
        <taxon>Pezizomycotina</taxon>
        <taxon>Sordariomycetes</taxon>
        <taxon>Sordariomycetidae</taxon>
        <taxon>Sordariales</taxon>
        <taxon>Chaetomiaceae</taxon>
        <taxon>Dichotomopilus</taxon>
    </lineage>
</organism>
<dbReference type="RefSeq" id="XP_062633130.1">
    <property type="nucleotide sequence ID" value="XM_062778531.1"/>
</dbReference>
<keyword evidence="3" id="KW-1185">Reference proteome</keyword>
<feature type="compositionally biased region" description="Polar residues" evidence="1">
    <location>
        <begin position="1"/>
        <end position="11"/>
    </location>
</feature>
<proteinExistence type="predicted"/>
<feature type="compositionally biased region" description="Pro residues" evidence="1">
    <location>
        <begin position="25"/>
        <end position="35"/>
    </location>
</feature>
<dbReference type="Proteomes" id="UP001302676">
    <property type="component" value="Unassembled WGS sequence"/>
</dbReference>